<dbReference type="EC" id="2.7.13.3" evidence="2"/>
<dbReference type="SUPFAM" id="SSF47384">
    <property type="entry name" value="Homodimeric domain of signal transducing histidine kinase"/>
    <property type="match status" value="1"/>
</dbReference>
<dbReference type="SMART" id="SM00448">
    <property type="entry name" value="REC"/>
    <property type="match status" value="1"/>
</dbReference>
<dbReference type="EMBL" id="JANHOH010000004">
    <property type="protein sequence ID" value="MCQ6959832.1"/>
    <property type="molecule type" value="Genomic_DNA"/>
</dbReference>
<dbReference type="SUPFAM" id="SSF46689">
    <property type="entry name" value="Homeodomain-like"/>
    <property type="match status" value="1"/>
</dbReference>
<dbReference type="PANTHER" id="PTHR43547">
    <property type="entry name" value="TWO-COMPONENT HISTIDINE KINASE"/>
    <property type="match status" value="1"/>
</dbReference>
<dbReference type="Pfam" id="PF07494">
    <property type="entry name" value="Reg_prop"/>
    <property type="match status" value="6"/>
</dbReference>
<dbReference type="InterPro" id="IPR005467">
    <property type="entry name" value="His_kinase_dom"/>
</dbReference>
<reference evidence="12 13" key="1">
    <citation type="submission" date="2022-07" db="EMBL/GenBank/DDBJ databases">
        <title>Mucilaginibacter sp. JC4.</title>
        <authorList>
            <person name="Le V."/>
            <person name="Ko S.-R."/>
            <person name="Ahn C.-Y."/>
            <person name="Oh H.-M."/>
        </authorList>
    </citation>
    <scope>NUCLEOTIDE SEQUENCE [LARGE SCALE GENOMIC DNA]</scope>
    <source>
        <strain evidence="12 13">JC4</strain>
    </source>
</reference>
<dbReference type="PRINTS" id="PR00344">
    <property type="entry name" value="BCTRLSENSOR"/>
</dbReference>
<sequence length="1403" mass="159536">MLLIITVRKGCIDATEKATLARASVIERPLFSMKWYFVCLLVVFFNLPVQAQYSTSGGATNLRKDFALVTYTINEGLPSRNTTTAIKDKYGFMWIGTQNGLCKFDGYNFKTFQNNQLDSNSISNNFVNAIVTDKQGRLWIGTMDGLNLFDPLTEKFTRFFHKDSQKASLSNDKVWSLLRDVRGDIWIGTDDGFNKYSFKANNFEVYRPNAGNAFAMKGKSVNAIVEDGENLWLGNWGSGLNKFNIATKRFTNYKQVQIPGQKNPNDIWALCKDEDGMLWIGAYWKGLYKFDPKKETFTSFNRVDIDNKAVFNLTAAGKHTLLVGGSENFYWVNTQTNDWTLINGFKNDPNGNIYEDANGIIWICAKDGVAKLDFNQIKFSFLAFSGLNPAVRSILIKNETAWLGTGKGLIKYNLKTHNSITYRHTNDINSLGNDDISRLYQDSNGKIWIMTEFGFDEFDEQNNVFKHHYHHSSLGALYNEDVFRDILEISPGIYGLASDAGFKIYNSKLNAYSHYFSNGNKYSISNNHLNCLLKDADNTIWIGTSGGGVNRFDPRTGHFRSYTLKAGTAKGISNNSIQRIFMDSRQNIWICTPDGLNRYDRKSDSFIVYSRTNGFNDNVFNDLVEDKAGNLWITTEKGMSMLNPLTGVVKNFDETDGLYVNSTIYNYQGKIYLAASPGIVSFDPALINYNKEAPPIAITNFQVFNKAIAPSANGPLKQNLNVARQVTLNYNQNVFSLEFVALNYTLSAKNEYAFMLEGFDEKWNQVGQQRKATYTNLDPGTYIFRVRASNNDGVWNKTGKTLIIVITPPWYLTWWAYAVYLLIIGSIIYSYILYKERQAKLRYEIRLAHLEGEKEKELNQKKLSFFTNISHEFRTPLTLIINPVKELLSTQHSDDATSLNIVYRNAKRLLSLVDQLLLFHKADSSTGKLKICRLNMVDLANEVYLCFIHQAKAKQITFEFLCEKEYIELYADREKIEIVLFNLLSNAIKFTPFGGNIKMAVQEDVSSITISVQDNGCGIKQGTGDRLYTRFFQEESMNNSSKGGFGIGLFLVKRFVEDHFGNITYTSSSGGGTLFKVSLLKGLNHFDPEVIYEDTEEGSVLLHELIEEATSGIYVDELLDTDAGEEEMHAELKSILLIDDNRDFREYLKIIFKADYNIHEASSAEEGLLKIKELLPDMVISDVVMESMSGIDLCAMVRADINISHTPIILLTSSSSTEVKLQGLEGGADDYISKPFDKEILKARVAGILKNKNNLQKYFYNEITLNKNTHKIPLEYKEFLDNCMRVVELHLTDTDFSIQTLANELSISHSSLYKKIKSISGLSANGFIRFIRLRKAAEILIHTNHNIFETSYLVGINDIKYFREQFRKLFNMNPSQYMKKYRKVFSAEAINNDYKAARKVTVR</sequence>
<dbReference type="Pfam" id="PF00512">
    <property type="entry name" value="HisKA"/>
    <property type="match status" value="1"/>
</dbReference>
<dbReference type="Pfam" id="PF00072">
    <property type="entry name" value="Response_reg"/>
    <property type="match status" value="1"/>
</dbReference>
<keyword evidence="4" id="KW-0805">Transcription regulation</keyword>
<dbReference type="RefSeq" id="WP_256540020.1">
    <property type="nucleotide sequence ID" value="NZ_JANHOH010000004.1"/>
</dbReference>
<dbReference type="InterPro" id="IPR036097">
    <property type="entry name" value="HisK_dim/P_sf"/>
</dbReference>
<comment type="catalytic activity">
    <reaction evidence="1">
        <text>ATP + protein L-histidine = ADP + protein N-phospho-L-histidine.</text>
        <dbReference type="EC" id="2.7.13.3"/>
    </reaction>
</comment>
<dbReference type="Gene3D" id="2.130.10.10">
    <property type="entry name" value="YVTN repeat-like/Quinoprotein amine dehydrogenase"/>
    <property type="match status" value="4"/>
</dbReference>
<dbReference type="InterPro" id="IPR011123">
    <property type="entry name" value="Y_Y_Y"/>
</dbReference>
<dbReference type="InterPro" id="IPR011110">
    <property type="entry name" value="Reg_prop"/>
</dbReference>
<dbReference type="Pfam" id="PF07495">
    <property type="entry name" value="Y_Y_Y"/>
    <property type="match status" value="1"/>
</dbReference>
<evidence type="ECO:0000256" key="8">
    <source>
        <dbReference type="SAM" id="Phobius"/>
    </source>
</evidence>
<gene>
    <name evidence="12" type="ORF">NPE20_17780</name>
</gene>
<dbReference type="InterPro" id="IPR003661">
    <property type="entry name" value="HisK_dim/P_dom"/>
</dbReference>
<keyword evidence="5" id="KW-0238">DNA-binding</keyword>
<dbReference type="PROSITE" id="PS01124">
    <property type="entry name" value="HTH_ARAC_FAMILY_2"/>
    <property type="match status" value="1"/>
</dbReference>
<dbReference type="InterPro" id="IPR011006">
    <property type="entry name" value="CheY-like_superfamily"/>
</dbReference>
<name>A0ABT1T5H1_9SPHI</name>
<evidence type="ECO:0000256" key="2">
    <source>
        <dbReference type="ARBA" id="ARBA00012438"/>
    </source>
</evidence>
<dbReference type="Gene3D" id="1.10.10.60">
    <property type="entry name" value="Homeodomain-like"/>
    <property type="match status" value="1"/>
</dbReference>
<organism evidence="12 13">
    <name type="scientific">Mucilaginibacter aquariorum</name>
    <dbReference type="NCBI Taxonomy" id="2967225"/>
    <lineage>
        <taxon>Bacteria</taxon>
        <taxon>Pseudomonadati</taxon>
        <taxon>Bacteroidota</taxon>
        <taxon>Sphingobacteriia</taxon>
        <taxon>Sphingobacteriales</taxon>
        <taxon>Sphingobacteriaceae</taxon>
        <taxon>Mucilaginibacter</taxon>
    </lineage>
</organism>
<dbReference type="InterPro" id="IPR003594">
    <property type="entry name" value="HATPase_dom"/>
</dbReference>
<dbReference type="Gene3D" id="1.10.287.130">
    <property type="match status" value="1"/>
</dbReference>
<feature type="domain" description="Response regulatory" evidence="11">
    <location>
        <begin position="1134"/>
        <end position="1249"/>
    </location>
</feature>
<evidence type="ECO:0000256" key="3">
    <source>
        <dbReference type="ARBA" id="ARBA00022553"/>
    </source>
</evidence>
<proteinExistence type="predicted"/>
<dbReference type="SMART" id="SM00387">
    <property type="entry name" value="HATPase_c"/>
    <property type="match status" value="1"/>
</dbReference>
<dbReference type="PANTHER" id="PTHR43547:SF2">
    <property type="entry name" value="HYBRID SIGNAL TRANSDUCTION HISTIDINE KINASE C"/>
    <property type="match status" value="1"/>
</dbReference>
<evidence type="ECO:0000313" key="12">
    <source>
        <dbReference type="EMBL" id="MCQ6959832.1"/>
    </source>
</evidence>
<comment type="caution">
    <text evidence="12">The sequence shown here is derived from an EMBL/GenBank/DDBJ whole genome shotgun (WGS) entry which is preliminary data.</text>
</comment>
<evidence type="ECO:0000259" key="10">
    <source>
        <dbReference type="PROSITE" id="PS50109"/>
    </source>
</evidence>
<dbReference type="InterPro" id="IPR009057">
    <property type="entry name" value="Homeodomain-like_sf"/>
</dbReference>
<dbReference type="InterPro" id="IPR036890">
    <property type="entry name" value="HATPase_C_sf"/>
</dbReference>
<evidence type="ECO:0000256" key="5">
    <source>
        <dbReference type="ARBA" id="ARBA00023125"/>
    </source>
</evidence>
<accession>A0ABT1T5H1</accession>
<dbReference type="PROSITE" id="PS50109">
    <property type="entry name" value="HIS_KIN"/>
    <property type="match status" value="1"/>
</dbReference>
<dbReference type="CDD" id="cd00146">
    <property type="entry name" value="PKD"/>
    <property type="match status" value="1"/>
</dbReference>
<dbReference type="Gene3D" id="2.60.40.10">
    <property type="entry name" value="Immunoglobulins"/>
    <property type="match status" value="1"/>
</dbReference>
<feature type="domain" description="HTH araC/xylS-type" evidence="9">
    <location>
        <begin position="1281"/>
        <end position="1380"/>
    </location>
</feature>
<evidence type="ECO:0000256" key="7">
    <source>
        <dbReference type="PROSITE-ProRule" id="PRU00169"/>
    </source>
</evidence>
<dbReference type="Gene3D" id="3.40.50.2300">
    <property type="match status" value="1"/>
</dbReference>
<evidence type="ECO:0000256" key="6">
    <source>
        <dbReference type="ARBA" id="ARBA00023163"/>
    </source>
</evidence>
<dbReference type="Gene3D" id="3.30.565.10">
    <property type="entry name" value="Histidine kinase-like ATPase, C-terminal domain"/>
    <property type="match status" value="1"/>
</dbReference>
<dbReference type="PROSITE" id="PS00041">
    <property type="entry name" value="HTH_ARAC_FAMILY_1"/>
    <property type="match status" value="1"/>
</dbReference>
<dbReference type="Proteomes" id="UP001204376">
    <property type="component" value="Unassembled WGS sequence"/>
</dbReference>
<dbReference type="SUPFAM" id="SSF63829">
    <property type="entry name" value="Calcium-dependent phosphotriesterase"/>
    <property type="match status" value="3"/>
</dbReference>
<dbReference type="InterPro" id="IPR001789">
    <property type="entry name" value="Sig_transdc_resp-reg_receiver"/>
</dbReference>
<keyword evidence="8" id="KW-0812">Transmembrane</keyword>
<evidence type="ECO:0000259" key="9">
    <source>
        <dbReference type="PROSITE" id="PS01124"/>
    </source>
</evidence>
<feature type="domain" description="Histidine kinase" evidence="10">
    <location>
        <begin position="868"/>
        <end position="1083"/>
    </location>
</feature>
<dbReference type="Pfam" id="PF02518">
    <property type="entry name" value="HATPase_c"/>
    <property type="match status" value="1"/>
</dbReference>
<dbReference type="InterPro" id="IPR004358">
    <property type="entry name" value="Sig_transdc_His_kin-like_C"/>
</dbReference>
<evidence type="ECO:0000256" key="4">
    <source>
        <dbReference type="ARBA" id="ARBA00023015"/>
    </source>
</evidence>
<dbReference type="CDD" id="cd17574">
    <property type="entry name" value="REC_OmpR"/>
    <property type="match status" value="1"/>
</dbReference>
<feature type="transmembrane region" description="Helical" evidence="8">
    <location>
        <begin position="814"/>
        <end position="834"/>
    </location>
</feature>
<keyword evidence="8" id="KW-0472">Membrane</keyword>
<keyword evidence="3 7" id="KW-0597">Phosphoprotein</keyword>
<dbReference type="InterPro" id="IPR018062">
    <property type="entry name" value="HTH_AraC-typ_CS"/>
</dbReference>
<dbReference type="Pfam" id="PF12833">
    <property type="entry name" value="HTH_18"/>
    <property type="match status" value="1"/>
</dbReference>
<dbReference type="SUPFAM" id="SSF55874">
    <property type="entry name" value="ATPase domain of HSP90 chaperone/DNA topoisomerase II/histidine kinase"/>
    <property type="match status" value="1"/>
</dbReference>
<keyword evidence="8" id="KW-1133">Transmembrane helix</keyword>
<dbReference type="SMART" id="SM00388">
    <property type="entry name" value="HisKA"/>
    <property type="match status" value="1"/>
</dbReference>
<dbReference type="SMART" id="SM00342">
    <property type="entry name" value="HTH_ARAC"/>
    <property type="match status" value="1"/>
</dbReference>
<dbReference type="PROSITE" id="PS50110">
    <property type="entry name" value="RESPONSE_REGULATORY"/>
    <property type="match status" value="1"/>
</dbReference>
<dbReference type="SUPFAM" id="SSF52172">
    <property type="entry name" value="CheY-like"/>
    <property type="match status" value="1"/>
</dbReference>
<evidence type="ECO:0000256" key="1">
    <source>
        <dbReference type="ARBA" id="ARBA00000085"/>
    </source>
</evidence>
<dbReference type="InterPro" id="IPR013783">
    <property type="entry name" value="Ig-like_fold"/>
</dbReference>
<evidence type="ECO:0000259" key="11">
    <source>
        <dbReference type="PROSITE" id="PS50110"/>
    </source>
</evidence>
<protein>
    <recommendedName>
        <fullName evidence="2">histidine kinase</fullName>
        <ecNumber evidence="2">2.7.13.3</ecNumber>
    </recommendedName>
</protein>
<dbReference type="CDD" id="cd00082">
    <property type="entry name" value="HisKA"/>
    <property type="match status" value="1"/>
</dbReference>
<dbReference type="CDD" id="cd00075">
    <property type="entry name" value="HATPase"/>
    <property type="match status" value="1"/>
</dbReference>
<feature type="modified residue" description="4-aspartylphosphate" evidence="7">
    <location>
        <position position="1182"/>
    </location>
</feature>
<keyword evidence="6" id="KW-0804">Transcription</keyword>
<evidence type="ECO:0000313" key="13">
    <source>
        <dbReference type="Proteomes" id="UP001204376"/>
    </source>
</evidence>
<dbReference type="InterPro" id="IPR015943">
    <property type="entry name" value="WD40/YVTN_repeat-like_dom_sf"/>
</dbReference>
<keyword evidence="13" id="KW-1185">Reference proteome</keyword>
<dbReference type="InterPro" id="IPR018060">
    <property type="entry name" value="HTH_AraC"/>
</dbReference>